<evidence type="ECO:0000259" key="6">
    <source>
        <dbReference type="PROSITE" id="PS51462"/>
    </source>
</evidence>
<dbReference type="PANTHER" id="PTHR43046:SF12">
    <property type="entry name" value="GDP-MANNOSE MANNOSYL HYDROLASE"/>
    <property type="match status" value="1"/>
</dbReference>
<dbReference type="EMBL" id="CP045851">
    <property type="protein sequence ID" value="QGG97148.1"/>
    <property type="molecule type" value="Genomic_DNA"/>
</dbReference>
<evidence type="ECO:0000256" key="1">
    <source>
        <dbReference type="ARBA" id="ARBA00001946"/>
    </source>
</evidence>
<dbReference type="AlphaFoldDB" id="A0A5Q2RK19"/>
<dbReference type="Gene3D" id="3.90.79.10">
    <property type="entry name" value="Nucleoside Triphosphate Pyrophosphohydrolase"/>
    <property type="match status" value="1"/>
</dbReference>
<evidence type="ECO:0000256" key="3">
    <source>
        <dbReference type="ARBA" id="ARBA00022801"/>
    </source>
</evidence>
<dbReference type="InterPro" id="IPR020476">
    <property type="entry name" value="Nudix_hydrolase"/>
</dbReference>
<evidence type="ECO:0000313" key="7">
    <source>
        <dbReference type="EMBL" id="QGG97148.1"/>
    </source>
</evidence>
<dbReference type="KEGG" id="atq:GH723_15260"/>
<dbReference type="InterPro" id="IPR020084">
    <property type="entry name" value="NUDIX_hydrolase_CS"/>
</dbReference>
<dbReference type="PROSITE" id="PS00893">
    <property type="entry name" value="NUDIX_BOX"/>
    <property type="match status" value="1"/>
</dbReference>
<sequence>MRDVEHDGWRGRRAARVVLLDPDRRVLLLNASDPGHPAKGEWWEIPGGGQDPGETSEVAAARELYEETGIADAEMGPCVWVQHARFTFGGYVFDQKERVHVAWCGRVDEIRPAHLEPLEALAFKGGRWWSLDELRASDVTTLPVNLRDHLGDLVEGNLPDAPIDIGLDLPY</sequence>
<dbReference type="CDD" id="cd04685">
    <property type="entry name" value="NUDIX_Hydrolase"/>
    <property type="match status" value="1"/>
</dbReference>
<dbReference type="InterPro" id="IPR000086">
    <property type="entry name" value="NUDIX_hydrolase_dom"/>
</dbReference>
<dbReference type="GO" id="GO:0016787">
    <property type="term" value="F:hydrolase activity"/>
    <property type="evidence" value="ECO:0007669"/>
    <property type="project" value="UniProtKB-KW"/>
</dbReference>
<gene>
    <name evidence="7" type="ORF">GH723_15260</name>
</gene>
<name>A0A5Q2RK19_9ACTN</name>
<proteinExistence type="inferred from homology"/>
<accession>A0A5Q2RK19</accession>
<protein>
    <submittedName>
        <fullName evidence="7">NUDIX domain-containing protein</fullName>
    </submittedName>
</protein>
<dbReference type="InterPro" id="IPR015797">
    <property type="entry name" value="NUDIX_hydrolase-like_dom_sf"/>
</dbReference>
<evidence type="ECO:0000256" key="4">
    <source>
        <dbReference type="ARBA" id="ARBA00022842"/>
    </source>
</evidence>
<dbReference type="PRINTS" id="PR00502">
    <property type="entry name" value="NUDIXFAMILY"/>
</dbReference>
<evidence type="ECO:0000313" key="8">
    <source>
        <dbReference type="Proteomes" id="UP000334019"/>
    </source>
</evidence>
<comment type="cofactor">
    <cofactor evidence="1">
        <name>Mg(2+)</name>
        <dbReference type="ChEBI" id="CHEBI:18420"/>
    </cofactor>
</comment>
<comment type="similarity">
    <text evidence="2 5">Belongs to the Nudix hydrolase family.</text>
</comment>
<organism evidence="7 8">
    <name type="scientific">Actinomarinicola tropica</name>
    <dbReference type="NCBI Taxonomy" id="2789776"/>
    <lineage>
        <taxon>Bacteria</taxon>
        <taxon>Bacillati</taxon>
        <taxon>Actinomycetota</taxon>
        <taxon>Acidimicrobiia</taxon>
        <taxon>Acidimicrobiales</taxon>
        <taxon>Iamiaceae</taxon>
        <taxon>Actinomarinicola</taxon>
    </lineage>
</organism>
<reference evidence="7 8" key="1">
    <citation type="submission" date="2019-11" db="EMBL/GenBank/DDBJ databases">
        <authorList>
            <person name="He Y."/>
        </authorList>
    </citation>
    <scope>NUCLEOTIDE SEQUENCE [LARGE SCALE GENOMIC DNA]</scope>
    <source>
        <strain evidence="7 8">SCSIO 58843</strain>
    </source>
</reference>
<feature type="domain" description="Nudix hydrolase" evidence="6">
    <location>
        <begin position="10"/>
        <end position="159"/>
    </location>
</feature>
<dbReference type="SUPFAM" id="SSF55811">
    <property type="entry name" value="Nudix"/>
    <property type="match status" value="1"/>
</dbReference>
<evidence type="ECO:0000256" key="5">
    <source>
        <dbReference type="RuleBase" id="RU003476"/>
    </source>
</evidence>
<dbReference type="Pfam" id="PF00293">
    <property type="entry name" value="NUDIX"/>
    <property type="match status" value="1"/>
</dbReference>
<dbReference type="PROSITE" id="PS51462">
    <property type="entry name" value="NUDIX"/>
    <property type="match status" value="1"/>
</dbReference>
<keyword evidence="3 5" id="KW-0378">Hydrolase</keyword>
<evidence type="ECO:0000256" key="2">
    <source>
        <dbReference type="ARBA" id="ARBA00005582"/>
    </source>
</evidence>
<keyword evidence="8" id="KW-1185">Reference proteome</keyword>
<dbReference type="PANTHER" id="PTHR43046">
    <property type="entry name" value="GDP-MANNOSE MANNOSYL HYDROLASE"/>
    <property type="match status" value="1"/>
</dbReference>
<keyword evidence="4" id="KW-0460">Magnesium</keyword>
<dbReference type="Proteomes" id="UP000334019">
    <property type="component" value="Chromosome"/>
</dbReference>